<dbReference type="KEGG" id="sll:SLITO_v1c06000"/>
<evidence type="ECO:0000313" key="1">
    <source>
        <dbReference type="EMBL" id="AKX34234.1"/>
    </source>
</evidence>
<dbReference type="EMBL" id="CP012357">
    <property type="protein sequence ID" value="AKX34234.1"/>
    <property type="molecule type" value="Genomic_DNA"/>
</dbReference>
<protein>
    <submittedName>
        <fullName evidence="1">Uncharacterized protein</fullName>
    </submittedName>
</protein>
<dbReference type="RefSeq" id="WP_075058332.1">
    <property type="nucleotide sequence ID" value="NZ_CP012357.1"/>
</dbReference>
<gene>
    <name evidence="1" type="ORF">SLITO_v1c06000</name>
</gene>
<proteinExistence type="predicted"/>
<dbReference type="STRING" id="216942.SLITO_v1c06000"/>
<reference evidence="1 2" key="1">
    <citation type="journal article" date="2015" name="Genome Announc.">
        <title>Complete Genome Sequence of Spiroplasma litorale TN-1T (DSM 21781), a Bacterium Isolated from a Green-Eyed Horsefly (Tabanus nigrovittatus).</title>
        <authorList>
            <person name="Lo W.S."/>
            <person name="Lai Y.C."/>
            <person name="Lien Y.W."/>
            <person name="Wang T.H."/>
            <person name="Kuo C.H."/>
        </authorList>
    </citation>
    <scope>NUCLEOTIDE SEQUENCE [LARGE SCALE GENOMIC DNA]</scope>
    <source>
        <strain evidence="1 2">TN-1</strain>
    </source>
</reference>
<dbReference type="PATRIC" id="fig|216942.3.peg.607"/>
<dbReference type="Proteomes" id="UP000067476">
    <property type="component" value="Chromosome"/>
</dbReference>
<dbReference type="AlphaFoldDB" id="A0A0K1W1N5"/>
<accession>A0A0K1W1N5</accession>
<name>A0A0K1W1N5_9MOLU</name>
<keyword evidence="2" id="KW-1185">Reference proteome</keyword>
<sequence>MFLSPKFIERLTNIRDSNFHEIGLNNNFYVINKRSKSVIPDFPFGEIDYSKVKNYNSFKEVLIKKLMRDIQILSIALAYVDCVY</sequence>
<organism evidence="1 2">
    <name type="scientific">Spiroplasma litorale</name>
    <dbReference type="NCBI Taxonomy" id="216942"/>
    <lineage>
        <taxon>Bacteria</taxon>
        <taxon>Bacillati</taxon>
        <taxon>Mycoplasmatota</taxon>
        <taxon>Mollicutes</taxon>
        <taxon>Entomoplasmatales</taxon>
        <taxon>Spiroplasmataceae</taxon>
        <taxon>Spiroplasma</taxon>
    </lineage>
</organism>
<evidence type="ECO:0000313" key="2">
    <source>
        <dbReference type="Proteomes" id="UP000067476"/>
    </source>
</evidence>